<accession>A0A6P7KH75</accession>
<evidence type="ECO:0000256" key="5">
    <source>
        <dbReference type="SAM" id="SignalP"/>
    </source>
</evidence>
<keyword evidence="7" id="KW-1185">Reference proteome</keyword>
<evidence type="ECO:0000313" key="8">
    <source>
        <dbReference type="RefSeq" id="XP_028288850.1"/>
    </source>
</evidence>
<dbReference type="SUPFAM" id="SSF49842">
    <property type="entry name" value="TNF-like"/>
    <property type="match status" value="1"/>
</dbReference>
<dbReference type="InterPro" id="IPR050822">
    <property type="entry name" value="Cerebellin_Synaptic_Org"/>
</dbReference>
<keyword evidence="2" id="KW-0964">Secreted</keyword>
<dbReference type="GeneID" id="114453248"/>
<dbReference type="Proteomes" id="UP000515145">
    <property type="component" value="Chromosome 20"/>
</dbReference>
<dbReference type="SMART" id="SM00110">
    <property type="entry name" value="C1Q"/>
    <property type="match status" value="1"/>
</dbReference>
<dbReference type="InParanoid" id="A0A6P7KH75"/>
<dbReference type="RefSeq" id="XP_028288850.1">
    <property type="nucleotide sequence ID" value="XM_028433049.1"/>
</dbReference>
<keyword evidence="4" id="KW-0175">Coiled coil</keyword>
<gene>
    <name evidence="8" type="primary">LOC114453248</name>
</gene>
<evidence type="ECO:0000259" key="6">
    <source>
        <dbReference type="PROSITE" id="PS50871"/>
    </source>
</evidence>
<organism evidence="7 8">
    <name type="scientific">Parambassis ranga</name>
    <name type="common">Indian glassy fish</name>
    <dbReference type="NCBI Taxonomy" id="210632"/>
    <lineage>
        <taxon>Eukaryota</taxon>
        <taxon>Metazoa</taxon>
        <taxon>Chordata</taxon>
        <taxon>Craniata</taxon>
        <taxon>Vertebrata</taxon>
        <taxon>Euteleostomi</taxon>
        <taxon>Actinopterygii</taxon>
        <taxon>Neopterygii</taxon>
        <taxon>Teleostei</taxon>
        <taxon>Neoteleostei</taxon>
        <taxon>Acanthomorphata</taxon>
        <taxon>Ovalentaria</taxon>
        <taxon>Ambassidae</taxon>
        <taxon>Parambassis</taxon>
    </lineage>
</organism>
<dbReference type="InterPro" id="IPR001073">
    <property type="entry name" value="C1q_dom"/>
</dbReference>
<evidence type="ECO:0000313" key="7">
    <source>
        <dbReference type="Proteomes" id="UP000515145"/>
    </source>
</evidence>
<evidence type="ECO:0000256" key="1">
    <source>
        <dbReference type="ARBA" id="ARBA00004613"/>
    </source>
</evidence>
<dbReference type="PANTHER" id="PTHR22923:SF102">
    <property type="entry name" value="CEREBELLIN 13-RELATED"/>
    <property type="match status" value="1"/>
</dbReference>
<dbReference type="PROSITE" id="PS50871">
    <property type="entry name" value="C1Q"/>
    <property type="match status" value="1"/>
</dbReference>
<dbReference type="InterPro" id="IPR008983">
    <property type="entry name" value="Tumour_necrosis_fac-like_dom"/>
</dbReference>
<protein>
    <submittedName>
        <fullName evidence="8">Uncharacterized protein LOC114453248</fullName>
    </submittedName>
</protein>
<feature type="domain" description="C1q" evidence="6">
    <location>
        <begin position="168"/>
        <end position="303"/>
    </location>
</feature>
<sequence length="303" mass="33562">MSLPASLSFGRRGFTMRVRLLLVLLLPLFGACAQTENRGGEQGKQSGGQTTLDIWDELRADLQNQKDKVAALEKENTAMSTRLSAITAELEATKTDQQLQKKKMEEAERLISVQAAELAALVHRVTTGEGVAQQQKEEVTSLREELNNSKTELQLTNNKVDEMQKMIAGTPKLAFSAALPSSGKIGPFNTEITLVYNRVMANIGGAYNPVTGIFTAPVKGVYYFRFTALNIKSGEWMAVDLYHNSQRILHNVELTENHTSISNAVILQLEQGSIVYLRLPKNYGLYDDPSVYNTFSGFLLFPL</sequence>
<dbReference type="Pfam" id="PF00386">
    <property type="entry name" value="C1q"/>
    <property type="match status" value="1"/>
</dbReference>
<dbReference type="PRINTS" id="PR00007">
    <property type="entry name" value="COMPLEMNTC1Q"/>
</dbReference>
<reference evidence="8" key="1">
    <citation type="submission" date="2025-08" db="UniProtKB">
        <authorList>
            <consortium name="RefSeq"/>
        </authorList>
    </citation>
    <scope>IDENTIFICATION</scope>
</reference>
<feature type="signal peptide" evidence="5">
    <location>
        <begin position="1"/>
        <end position="33"/>
    </location>
</feature>
<dbReference type="GO" id="GO:0005576">
    <property type="term" value="C:extracellular region"/>
    <property type="evidence" value="ECO:0007669"/>
    <property type="project" value="UniProtKB-SubCell"/>
</dbReference>
<dbReference type="Gene3D" id="2.60.120.40">
    <property type="match status" value="1"/>
</dbReference>
<proteinExistence type="predicted"/>
<evidence type="ECO:0000256" key="2">
    <source>
        <dbReference type="ARBA" id="ARBA00022525"/>
    </source>
</evidence>
<dbReference type="AlphaFoldDB" id="A0A6P7KH75"/>
<evidence type="ECO:0000256" key="4">
    <source>
        <dbReference type="SAM" id="Coils"/>
    </source>
</evidence>
<comment type="subcellular location">
    <subcellularLocation>
        <location evidence="1">Secreted</location>
    </subcellularLocation>
</comment>
<dbReference type="OrthoDB" id="6154955at2759"/>
<evidence type="ECO:0000256" key="3">
    <source>
        <dbReference type="ARBA" id="ARBA00022729"/>
    </source>
</evidence>
<dbReference type="PANTHER" id="PTHR22923">
    <property type="entry name" value="CEREBELLIN-RELATED"/>
    <property type="match status" value="1"/>
</dbReference>
<name>A0A6P7KH75_9TELE</name>
<feature type="coiled-coil region" evidence="4">
    <location>
        <begin position="55"/>
        <end position="166"/>
    </location>
</feature>
<keyword evidence="3 5" id="KW-0732">Signal</keyword>
<feature type="chain" id="PRO_5027961525" evidence="5">
    <location>
        <begin position="34"/>
        <end position="303"/>
    </location>
</feature>